<comment type="subunit">
    <text evidence="7">Heterodimer of a common alpha chain and a unique beta chain which confers biological specificity to thyrotropin, lutropin, follitropin and gonadotropin.</text>
</comment>
<comment type="similarity">
    <text evidence="2 11">Belongs to the glycoprotein hormones subunit beta family.</text>
</comment>
<dbReference type="GO" id="GO:0005179">
    <property type="term" value="F:hormone activity"/>
    <property type="evidence" value="ECO:0007669"/>
    <property type="project" value="UniProtKB-KW"/>
</dbReference>
<evidence type="ECO:0000256" key="12">
    <source>
        <dbReference type="SAM" id="MobiDB-lite"/>
    </source>
</evidence>
<dbReference type="EMBL" id="JAGXEW010000047">
    <property type="protein sequence ID" value="KAK1152317.1"/>
    <property type="molecule type" value="Genomic_DNA"/>
</dbReference>
<dbReference type="AlphaFoldDB" id="A0AAD8CLQ1"/>
<dbReference type="InterPro" id="IPR001545">
    <property type="entry name" value="Gonadotropin_bsu"/>
</dbReference>
<evidence type="ECO:0000256" key="9">
    <source>
        <dbReference type="ARBA" id="ARBA00042284"/>
    </source>
</evidence>
<evidence type="ECO:0000256" key="5">
    <source>
        <dbReference type="ARBA" id="ARBA00023157"/>
    </source>
</evidence>
<dbReference type="InterPro" id="IPR029034">
    <property type="entry name" value="Cystine-knot_cytokine"/>
</dbReference>
<feature type="domain" description="Glycoprotein hormone subunit beta" evidence="14">
    <location>
        <begin position="33"/>
        <end position="138"/>
    </location>
</feature>
<reference evidence="15" key="1">
    <citation type="submission" date="2022-02" db="EMBL/GenBank/DDBJ databases">
        <title>Atlantic sturgeon de novo genome assembly.</title>
        <authorList>
            <person name="Stock M."/>
            <person name="Klopp C."/>
            <person name="Guiguen Y."/>
            <person name="Cabau C."/>
            <person name="Parinello H."/>
            <person name="Santidrian Yebra-Pimentel E."/>
            <person name="Kuhl H."/>
            <person name="Dirks R.P."/>
            <person name="Guessner J."/>
            <person name="Wuertz S."/>
            <person name="Du K."/>
            <person name="Schartl M."/>
        </authorList>
    </citation>
    <scope>NUCLEOTIDE SEQUENCE</scope>
    <source>
        <strain evidence="15">STURGEONOMICS-FGT-2020</strain>
        <tissue evidence="15">Whole blood</tissue>
    </source>
</reference>
<feature type="signal peptide" evidence="13">
    <location>
        <begin position="1"/>
        <end position="31"/>
    </location>
</feature>
<keyword evidence="6" id="KW-0325">Glycoprotein</keyword>
<comment type="subcellular location">
    <subcellularLocation>
        <location evidence="1 11">Secreted</location>
    </subcellularLocation>
</comment>
<sequence>MHLDLVLFSCPCRMSAAVLTCALLCLAMANASSRCEPTAYTLYVERQECAYCVAINTTICAGFCVTRDVNLKSLLPKSALSQVSCTYQDLSYHTVTLPGCPLHSNPSYSYAVALSCRCRKCNTDYSECTMEPLRPSQCTKPPREADSYPGQSNFIQ</sequence>
<dbReference type="PROSITE" id="PS00261">
    <property type="entry name" value="GLYCO_HORMONE_BETA_1"/>
    <property type="match status" value="1"/>
</dbReference>
<evidence type="ECO:0000256" key="11">
    <source>
        <dbReference type="RuleBase" id="RU004069"/>
    </source>
</evidence>
<dbReference type="GO" id="GO:0007186">
    <property type="term" value="P:G protein-coupled receptor signaling pathway"/>
    <property type="evidence" value="ECO:0007669"/>
    <property type="project" value="TreeGrafter"/>
</dbReference>
<keyword evidence="5" id="KW-1015">Disulfide bond</keyword>
<evidence type="ECO:0000256" key="13">
    <source>
        <dbReference type="SAM" id="SignalP"/>
    </source>
</evidence>
<dbReference type="PROSITE" id="PS00689">
    <property type="entry name" value="GLYCO_HORMONE_BETA_2"/>
    <property type="match status" value="1"/>
</dbReference>
<evidence type="ECO:0000259" key="14">
    <source>
        <dbReference type="Pfam" id="PF00007"/>
    </source>
</evidence>
<protein>
    <recommendedName>
        <fullName evidence="8">Thyrotropin subunit beta</fullName>
    </recommendedName>
    <alternativeName>
        <fullName evidence="9">Thyroid-stimulating hormone subunit beta</fullName>
    </alternativeName>
    <alternativeName>
        <fullName evidence="10">Thyrotropin beta chain</fullName>
    </alternativeName>
</protein>
<dbReference type="GO" id="GO:0005737">
    <property type="term" value="C:cytoplasm"/>
    <property type="evidence" value="ECO:0007669"/>
    <property type="project" value="TreeGrafter"/>
</dbReference>
<dbReference type="SUPFAM" id="SSF57501">
    <property type="entry name" value="Cystine-knot cytokines"/>
    <property type="match status" value="1"/>
</dbReference>
<feature type="region of interest" description="Disordered" evidence="12">
    <location>
        <begin position="132"/>
        <end position="156"/>
    </location>
</feature>
<keyword evidence="16" id="KW-1185">Reference proteome</keyword>
<evidence type="ECO:0000256" key="6">
    <source>
        <dbReference type="ARBA" id="ARBA00023180"/>
    </source>
</evidence>
<dbReference type="CDD" id="cd00069">
    <property type="entry name" value="GHB_like"/>
    <property type="match status" value="1"/>
</dbReference>
<dbReference type="InterPro" id="IPR018245">
    <property type="entry name" value="Gonadotropin_bsu_CS"/>
</dbReference>
<keyword evidence="13" id="KW-0732">Signal</keyword>
<dbReference type="Proteomes" id="UP001230051">
    <property type="component" value="Unassembled WGS sequence"/>
</dbReference>
<evidence type="ECO:0000256" key="2">
    <source>
        <dbReference type="ARBA" id="ARBA00006552"/>
    </source>
</evidence>
<dbReference type="PANTHER" id="PTHR11515">
    <property type="entry name" value="GLYCOPROTEIN HORMONE BETA CHAIN"/>
    <property type="match status" value="1"/>
</dbReference>
<evidence type="ECO:0000313" key="16">
    <source>
        <dbReference type="Proteomes" id="UP001230051"/>
    </source>
</evidence>
<dbReference type="PANTHER" id="PTHR11515:SF5">
    <property type="entry name" value="THYROTROPIN SUBUNIT BETA"/>
    <property type="match status" value="1"/>
</dbReference>
<keyword evidence="4 11" id="KW-0372">Hormone</keyword>
<evidence type="ECO:0000256" key="3">
    <source>
        <dbReference type="ARBA" id="ARBA00022525"/>
    </source>
</evidence>
<evidence type="ECO:0000256" key="7">
    <source>
        <dbReference type="ARBA" id="ARBA00038688"/>
    </source>
</evidence>
<evidence type="ECO:0000256" key="4">
    <source>
        <dbReference type="ARBA" id="ARBA00022702"/>
    </source>
</evidence>
<comment type="caution">
    <text evidence="15">The sequence shown here is derived from an EMBL/GenBank/DDBJ whole genome shotgun (WGS) entry which is preliminary data.</text>
</comment>
<evidence type="ECO:0000313" key="15">
    <source>
        <dbReference type="EMBL" id="KAK1152317.1"/>
    </source>
</evidence>
<dbReference type="FunFam" id="2.10.90.10:FF:000007">
    <property type="entry name" value="Luteinizing hormone beta subunit"/>
    <property type="match status" value="1"/>
</dbReference>
<feature type="chain" id="PRO_5041951256" description="Thyrotropin subunit beta" evidence="13">
    <location>
        <begin position="32"/>
        <end position="156"/>
    </location>
</feature>
<name>A0AAD8CLQ1_ACIOX</name>
<organism evidence="15 16">
    <name type="scientific">Acipenser oxyrinchus oxyrinchus</name>
    <dbReference type="NCBI Taxonomy" id="40147"/>
    <lineage>
        <taxon>Eukaryota</taxon>
        <taxon>Metazoa</taxon>
        <taxon>Chordata</taxon>
        <taxon>Craniata</taxon>
        <taxon>Vertebrata</taxon>
        <taxon>Euteleostomi</taxon>
        <taxon>Actinopterygii</taxon>
        <taxon>Chondrostei</taxon>
        <taxon>Acipenseriformes</taxon>
        <taxon>Acipenseridae</taxon>
        <taxon>Acipenser</taxon>
    </lineage>
</organism>
<dbReference type="InterPro" id="IPR006208">
    <property type="entry name" value="Glyco_hormone_CN"/>
</dbReference>
<proteinExistence type="inferred from homology"/>
<dbReference type="GO" id="GO:0010817">
    <property type="term" value="P:regulation of hormone levels"/>
    <property type="evidence" value="ECO:0007669"/>
    <property type="project" value="UniProtKB-ARBA"/>
</dbReference>
<dbReference type="GO" id="GO:0005615">
    <property type="term" value="C:extracellular space"/>
    <property type="evidence" value="ECO:0007669"/>
    <property type="project" value="TreeGrafter"/>
</dbReference>
<evidence type="ECO:0000256" key="10">
    <source>
        <dbReference type="ARBA" id="ARBA00042931"/>
    </source>
</evidence>
<dbReference type="Gene3D" id="2.10.90.10">
    <property type="entry name" value="Cystine-knot cytokines"/>
    <property type="match status" value="1"/>
</dbReference>
<evidence type="ECO:0000256" key="8">
    <source>
        <dbReference type="ARBA" id="ARBA00039483"/>
    </source>
</evidence>
<dbReference type="SMART" id="SM00068">
    <property type="entry name" value="GHB"/>
    <property type="match status" value="1"/>
</dbReference>
<accession>A0AAD8CLQ1</accession>
<gene>
    <name evidence="15" type="primary">Tshb</name>
    <name evidence="15" type="ORF">AOXY_G31560</name>
</gene>
<evidence type="ECO:0000256" key="1">
    <source>
        <dbReference type="ARBA" id="ARBA00004613"/>
    </source>
</evidence>
<keyword evidence="3" id="KW-0964">Secreted</keyword>
<dbReference type="Pfam" id="PF00007">
    <property type="entry name" value="Cys_knot"/>
    <property type="match status" value="1"/>
</dbReference>